<keyword evidence="8" id="KW-0479">Metal-binding</keyword>
<dbReference type="GO" id="GO:0005634">
    <property type="term" value="C:nucleus"/>
    <property type="evidence" value="ECO:0007669"/>
    <property type="project" value="UniProtKB-SubCell"/>
</dbReference>
<comment type="cofactor">
    <cofactor evidence="1">
        <name>Mn(2+)</name>
        <dbReference type="ChEBI" id="CHEBI:29035"/>
    </cofactor>
</comment>
<dbReference type="SUPFAM" id="SSF100879">
    <property type="entry name" value="Lesion bypass DNA polymerase (Y-family), little finger domain"/>
    <property type="match status" value="1"/>
</dbReference>
<organism evidence="16 17">
    <name type="scientific">Tropilaelaps mercedesae</name>
    <dbReference type="NCBI Taxonomy" id="418985"/>
    <lineage>
        <taxon>Eukaryota</taxon>
        <taxon>Metazoa</taxon>
        <taxon>Ecdysozoa</taxon>
        <taxon>Arthropoda</taxon>
        <taxon>Chelicerata</taxon>
        <taxon>Arachnida</taxon>
        <taxon>Acari</taxon>
        <taxon>Parasitiformes</taxon>
        <taxon>Mesostigmata</taxon>
        <taxon>Gamasina</taxon>
        <taxon>Dermanyssoidea</taxon>
        <taxon>Laelapidae</taxon>
        <taxon>Tropilaelaps</taxon>
    </lineage>
</organism>
<evidence type="ECO:0000256" key="5">
    <source>
        <dbReference type="ARBA" id="ARBA00012417"/>
    </source>
</evidence>
<dbReference type="STRING" id="418985.A0A1V9WY86"/>
<keyword evidence="17" id="KW-1185">Reference proteome</keyword>
<dbReference type="GO" id="GO:0046872">
    <property type="term" value="F:metal ion binding"/>
    <property type="evidence" value="ECO:0007669"/>
    <property type="project" value="UniProtKB-KW"/>
</dbReference>
<evidence type="ECO:0000256" key="14">
    <source>
        <dbReference type="ARBA" id="ARBA00049244"/>
    </source>
</evidence>
<dbReference type="GO" id="GO:0005657">
    <property type="term" value="C:replication fork"/>
    <property type="evidence" value="ECO:0007669"/>
    <property type="project" value="TreeGrafter"/>
</dbReference>
<dbReference type="OrthoDB" id="5723at2759"/>
<dbReference type="Gene3D" id="3.30.70.270">
    <property type="match status" value="1"/>
</dbReference>
<keyword evidence="12" id="KW-0539">Nucleus</keyword>
<name>A0A1V9WY86_9ACAR</name>
<keyword evidence="11" id="KW-0234">DNA repair</keyword>
<evidence type="ECO:0000256" key="2">
    <source>
        <dbReference type="ARBA" id="ARBA00001946"/>
    </source>
</evidence>
<comment type="subcellular location">
    <subcellularLocation>
        <location evidence="3">Nucleus</location>
    </subcellularLocation>
</comment>
<dbReference type="FunFam" id="3.40.1170.60:FF:000003">
    <property type="entry name" value="DNA polymerase eta"/>
    <property type="match status" value="1"/>
</dbReference>
<dbReference type="SUPFAM" id="SSF56672">
    <property type="entry name" value="DNA/RNA polymerases"/>
    <property type="match status" value="1"/>
</dbReference>
<comment type="caution">
    <text evidence="16">The sequence shown here is derived from an EMBL/GenBank/DDBJ whole genome shotgun (WGS) entry which is preliminary data.</text>
</comment>
<evidence type="ECO:0000313" key="17">
    <source>
        <dbReference type="Proteomes" id="UP000192247"/>
    </source>
</evidence>
<dbReference type="Gene3D" id="3.30.1490.100">
    <property type="entry name" value="DNA polymerase, Y-family, little finger domain"/>
    <property type="match status" value="1"/>
</dbReference>
<comment type="cofactor">
    <cofactor evidence="2">
        <name>Mg(2+)</name>
        <dbReference type="ChEBI" id="CHEBI:18420"/>
    </cofactor>
</comment>
<dbReference type="InParanoid" id="A0A1V9WY86"/>
<reference evidence="16 17" key="1">
    <citation type="journal article" date="2017" name="Gigascience">
        <title>Draft genome of the honey bee ectoparasitic mite, Tropilaelaps mercedesae, is shaped by the parasitic life history.</title>
        <authorList>
            <person name="Dong X."/>
            <person name="Armstrong S.D."/>
            <person name="Xia D."/>
            <person name="Makepeace B.L."/>
            <person name="Darby A.C."/>
            <person name="Kadowaki T."/>
        </authorList>
    </citation>
    <scope>NUCLEOTIDE SEQUENCE [LARGE SCALE GENOMIC DNA]</scope>
    <source>
        <strain evidence="16">Wuxi-XJTLU</strain>
    </source>
</reference>
<dbReference type="EMBL" id="MNPL01033369">
    <property type="protein sequence ID" value="OQR66214.1"/>
    <property type="molecule type" value="Genomic_DNA"/>
</dbReference>
<evidence type="ECO:0000256" key="7">
    <source>
        <dbReference type="ARBA" id="ARBA00022695"/>
    </source>
</evidence>
<keyword evidence="10" id="KW-0460">Magnesium</keyword>
<dbReference type="PANTHER" id="PTHR45873:SF1">
    <property type="entry name" value="DNA POLYMERASE ETA"/>
    <property type="match status" value="1"/>
</dbReference>
<proteinExistence type="inferred from homology"/>
<comment type="catalytic activity">
    <reaction evidence="14">
        <text>DNA(n) + a 2'-deoxyribonucleoside 5'-triphosphate = DNA(n+1) + diphosphate</text>
        <dbReference type="Rhea" id="RHEA:22508"/>
        <dbReference type="Rhea" id="RHEA-COMP:17339"/>
        <dbReference type="Rhea" id="RHEA-COMP:17340"/>
        <dbReference type="ChEBI" id="CHEBI:33019"/>
        <dbReference type="ChEBI" id="CHEBI:61560"/>
        <dbReference type="ChEBI" id="CHEBI:173112"/>
        <dbReference type="EC" id="2.7.7.7"/>
    </reaction>
</comment>
<dbReference type="Proteomes" id="UP000192247">
    <property type="component" value="Unassembled WGS sequence"/>
</dbReference>
<dbReference type="InterPro" id="IPR043128">
    <property type="entry name" value="Rev_trsase/Diguanyl_cyclase"/>
</dbReference>
<evidence type="ECO:0000256" key="3">
    <source>
        <dbReference type="ARBA" id="ARBA00004123"/>
    </source>
</evidence>
<evidence type="ECO:0000256" key="1">
    <source>
        <dbReference type="ARBA" id="ARBA00001936"/>
    </source>
</evidence>
<dbReference type="InterPro" id="IPR036775">
    <property type="entry name" value="DNA_pol_Y-fam_lit_finger_sf"/>
</dbReference>
<gene>
    <name evidence="16" type="ORF">BIW11_14304</name>
</gene>
<accession>A0A1V9WY86</accession>
<dbReference type="InterPro" id="IPR052230">
    <property type="entry name" value="DNA_polymerase_eta"/>
</dbReference>
<dbReference type="Pfam" id="PF21704">
    <property type="entry name" value="POLH-Rev1_HhH"/>
    <property type="match status" value="1"/>
</dbReference>
<dbReference type="GO" id="GO:0003887">
    <property type="term" value="F:DNA-directed DNA polymerase activity"/>
    <property type="evidence" value="ECO:0007669"/>
    <property type="project" value="UniProtKB-EC"/>
</dbReference>
<evidence type="ECO:0000313" key="16">
    <source>
        <dbReference type="EMBL" id="OQR66214.1"/>
    </source>
</evidence>
<evidence type="ECO:0000256" key="12">
    <source>
        <dbReference type="ARBA" id="ARBA00023242"/>
    </source>
</evidence>
<dbReference type="AlphaFoldDB" id="A0A1V9WY86"/>
<evidence type="ECO:0000256" key="13">
    <source>
        <dbReference type="ARBA" id="ARBA00044975"/>
    </source>
</evidence>
<keyword evidence="6" id="KW-0808">Transferase</keyword>
<dbReference type="GO" id="GO:0009411">
    <property type="term" value="P:response to UV"/>
    <property type="evidence" value="ECO:0007669"/>
    <property type="project" value="UniProtKB-ARBA"/>
</dbReference>
<evidence type="ECO:0000256" key="9">
    <source>
        <dbReference type="ARBA" id="ARBA00022763"/>
    </source>
</evidence>
<evidence type="ECO:0000256" key="10">
    <source>
        <dbReference type="ARBA" id="ARBA00022842"/>
    </source>
</evidence>
<comment type="similarity">
    <text evidence="4">Belongs to the DNA polymerase type-Y family.</text>
</comment>
<evidence type="ECO:0000256" key="8">
    <source>
        <dbReference type="ARBA" id="ARBA00022723"/>
    </source>
</evidence>
<dbReference type="Pfam" id="PF00817">
    <property type="entry name" value="IMS"/>
    <property type="match status" value="1"/>
</dbReference>
<keyword evidence="7" id="KW-0548">Nucleotidyltransferase</keyword>
<dbReference type="InterPro" id="IPR001126">
    <property type="entry name" value="UmuC"/>
</dbReference>
<dbReference type="InterPro" id="IPR043502">
    <property type="entry name" value="DNA/RNA_pol_sf"/>
</dbReference>
<dbReference type="Gene3D" id="3.40.1170.60">
    <property type="match status" value="1"/>
</dbReference>
<dbReference type="PIRSF" id="PIRSF036603">
    <property type="entry name" value="DPol_eta"/>
    <property type="match status" value="1"/>
</dbReference>
<feature type="domain" description="UmuC" evidence="15">
    <location>
        <begin position="28"/>
        <end position="253"/>
    </location>
</feature>
<sequence length="480" mass="52342">MASSGCSYGERSNSSNIKGLQAMLSRCIALIDMDCFYVQVEERLQPHNRGKPGAVVQVAGGMIAVNYEARAKGIKRGMRLSEARALCPDIILYYVPEVRKKANLTRYRLAGSEVLKVFCSFGAVVERASIDEAYIDLTALVNQRDNNKAVSSDALGTAKVEGYRSNQDFLSSIDWTTCGADVLLARGADIMTRMRQEVLRKTQFTCSAGIAHNKVVAKLAAGLHKPNQLTVVPHSSVRGLFETVAVNKLRGLGGKLGEQVSETMGIQTMAQLAEIPPARLTSIFGEKTGMWLYELSHGVDHEPVEDRLLSKSIGCAKNFPGKMALATVKDVSIWVNALCEELEERLIEDTKVNRRAPRLLTVSNGAQSRSVPLAGTNFSRVFLYNSVMAGLSKLNVATRGSGEWTPAITAILLNASRFEVLDTSSNIMKYMGQVNNRAPAQRLSTTSGVNALVVRGLTMGERLVKLMATNEEDISLDDEF</sequence>
<evidence type="ECO:0000259" key="15">
    <source>
        <dbReference type="PROSITE" id="PS50173"/>
    </source>
</evidence>
<evidence type="ECO:0000256" key="11">
    <source>
        <dbReference type="ARBA" id="ARBA00023204"/>
    </source>
</evidence>
<protein>
    <recommendedName>
        <fullName evidence="13">DNA polymerase eta</fullName>
        <ecNumber evidence="5">2.7.7.7</ecNumber>
    </recommendedName>
</protein>
<evidence type="ECO:0000256" key="4">
    <source>
        <dbReference type="ARBA" id="ARBA00010945"/>
    </source>
</evidence>
<dbReference type="GO" id="GO:0042276">
    <property type="term" value="P:error-prone translesion synthesis"/>
    <property type="evidence" value="ECO:0007669"/>
    <property type="project" value="TreeGrafter"/>
</dbReference>
<dbReference type="PANTHER" id="PTHR45873">
    <property type="entry name" value="DNA POLYMERASE ETA"/>
    <property type="match status" value="1"/>
</dbReference>
<dbReference type="PROSITE" id="PS50173">
    <property type="entry name" value="UMUC"/>
    <property type="match status" value="1"/>
</dbReference>
<dbReference type="EC" id="2.7.7.7" evidence="5"/>
<evidence type="ECO:0000256" key="6">
    <source>
        <dbReference type="ARBA" id="ARBA00022679"/>
    </source>
</evidence>
<keyword evidence="9" id="KW-0227">DNA damage</keyword>
<dbReference type="Gene3D" id="1.10.150.20">
    <property type="entry name" value="5' to 3' exonuclease, C-terminal subdomain"/>
    <property type="match status" value="1"/>
</dbReference>
<dbReference type="GO" id="GO:0035861">
    <property type="term" value="C:site of double-strand break"/>
    <property type="evidence" value="ECO:0007669"/>
    <property type="project" value="TreeGrafter"/>
</dbReference>
<dbReference type="FunCoup" id="A0A1V9WY86">
    <property type="interactions" value="1315"/>
</dbReference>
<dbReference type="FunFam" id="1.10.150.20:FF:000014">
    <property type="entry name" value="Polymerase (DNA directed), eta"/>
    <property type="match status" value="1"/>
</dbReference>
<dbReference type="GO" id="GO:0003684">
    <property type="term" value="F:damaged DNA binding"/>
    <property type="evidence" value="ECO:0007669"/>
    <property type="project" value="InterPro"/>
</dbReference>
<dbReference type="GO" id="GO:0006281">
    <property type="term" value="P:DNA repair"/>
    <property type="evidence" value="ECO:0007669"/>
    <property type="project" value="UniProtKB-KW"/>
</dbReference>